<proteinExistence type="predicted"/>
<evidence type="ECO:0000256" key="1">
    <source>
        <dbReference type="ARBA" id="ARBA00022491"/>
    </source>
</evidence>
<dbReference type="PANTHER" id="PTHR30146:SF148">
    <property type="entry name" value="HTH-TYPE TRANSCRIPTIONAL REPRESSOR PURR-RELATED"/>
    <property type="match status" value="1"/>
</dbReference>
<reference evidence="6 7" key="1">
    <citation type="journal article" date="2015" name="Genome Announc.">
        <title>Expanding the biotechnology potential of lactobacilli through comparative genomics of 213 strains and associated genera.</title>
        <authorList>
            <person name="Sun Z."/>
            <person name="Harris H.M."/>
            <person name="McCann A."/>
            <person name="Guo C."/>
            <person name="Argimon S."/>
            <person name="Zhang W."/>
            <person name="Yang X."/>
            <person name="Jeffery I.B."/>
            <person name="Cooney J.C."/>
            <person name="Kagawa T.F."/>
            <person name="Liu W."/>
            <person name="Song Y."/>
            <person name="Salvetti E."/>
            <person name="Wrobel A."/>
            <person name="Rasinkangas P."/>
            <person name="Parkhill J."/>
            <person name="Rea M.C."/>
            <person name="O'Sullivan O."/>
            <person name="Ritari J."/>
            <person name="Douillard F.P."/>
            <person name="Paul Ross R."/>
            <person name="Yang R."/>
            <person name="Briner A.E."/>
            <person name="Felis G.E."/>
            <person name="de Vos W.M."/>
            <person name="Barrangou R."/>
            <person name="Klaenhammer T.R."/>
            <person name="Caufield P.W."/>
            <person name="Cui Y."/>
            <person name="Zhang H."/>
            <person name="O'Toole P.W."/>
        </authorList>
    </citation>
    <scope>NUCLEOTIDE SEQUENCE [LARGE SCALE GENOMIC DNA]</scope>
    <source>
        <strain evidence="6 7">DSM 16230</strain>
    </source>
</reference>
<dbReference type="InterPro" id="IPR000843">
    <property type="entry name" value="HTH_LacI"/>
</dbReference>
<accession>A0A0R1UUY9</accession>
<gene>
    <name evidence="6" type="ORF">FD50_GL001934</name>
</gene>
<protein>
    <submittedName>
        <fullName evidence="6">PurR family transcriptional regulator</fullName>
    </submittedName>
</protein>
<dbReference type="PANTHER" id="PTHR30146">
    <property type="entry name" value="LACI-RELATED TRANSCRIPTIONAL REPRESSOR"/>
    <property type="match status" value="1"/>
</dbReference>
<dbReference type="Proteomes" id="UP000051166">
    <property type="component" value="Unassembled WGS sequence"/>
</dbReference>
<dbReference type="PATRIC" id="fig|1423801.4.peg.1976"/>
<evidence type="ECO:0000259" key="5">
    <source>
        <dbReference type="PROSITE" id="PS50932"/>
    </source>
</evidence>
<dbReference type="AlphaFoldDB" id="A0A0R1UUY9"/>
<dbReference type="STRING" id="1423801.FD50_GL001934"/>
<dbReference type="EMBL" id="AZFQ01000054">
    <property type="protein sequence ID" value="KRL96989.1"/>
    <property type="molecule type" value="Genomic_DNA"/>
</dbReference>
<dbReference type="InterPro" id="IPR010982">
    <property type="entry name" value="Lambda_DNA-bd_dom_sf"/>
</dbReference>
<keyword evidence="4" id="KW-0804">Transcription</keyword>
<dbReference type="SUPFAM" id="SSF47413">
    <property type="entry name" value="lambda repressor-like DNA-binding domains"/>
    <property type="match status" value="1"/>
</dbReference>
<keyword evidence="2" id="KW-0805">Transcription regulation</keyword>
<feature type="domain" description="HTH lacI-type" evidence="5">
    <location>
        <begin position="9"/>
        <end position="63"/>
    </location>
</feature>
<dbReference type="GO" id="GO:0003700">
    <property type="term" value="F:DNA-binding transcription factor activity"/>
    <property type="evidence" value="ECO:0007669"/>
    <property type="project" value="TreeGrafter"/>
</dbReference>
<dbReference type="Pfam" id="PF00356">
    <property type="entry name" value="LacI"/>
    <property type="match status" value="1"/>
</dbReference>
<dbReference type="SMART" id="SM00354">
    <property type="entry name" value="HTH_LACI"/>
    <property type="match status" value="1"/>
</dbReference>
<organism evidence="6 7">
    <name type="scientific">Liquorilactobacillus satsumensis DSM 16230 = JCM 12392</name>
    <dbReference type="NCBI Taxonomy" id="1423801"/>
    <lineage>
        <taxon>Bacteria</taxon>
        <taxon>Bacillati</taxon>
        <taxon>Bacillota</taxon>
        <taxon>Bacilli</taxon>
        <taxon>Lactobacillales</taxon>
        <taxon>Lactobacillaceae</taxon>
        <taxon>Liquorilactobacillus</taxon>
    </lineage>
</organism>
<keyword evidence="7" id="KW-1185">Reference proteome</keyword>
<evidence type="ECO:0000313" key="7">
    <source>
        <dbReference type="Proteomes" id="UP000051166"/>
    </source>
</evidence>
<dbReference type="InterPro" id="IPR028082">
    <property type="entry name" value="Peripla_BP_I"/>
</dbReference>
<dbReference type="Pfam" id="PF13377">
    <property type="entry name" value="Peripla_BP_3"/>
    <property type="match status" value="1"/>
</dbReference>
<keyword evidence="1" id="KW-0678">Repressor</keyword>
<dbReference type="CDD" id="cd01392">
    <property type="entry name" value="HTH_LacI"/>
    <property type="match status" value="1"/>
</dbReference>
<evidence type="ECO:0000256" key="3">
    <source>
        <dbReference type="ARBA" id="ARBA00023125"/>
    </source>
</evidence>
<evidence type="ECO:0000256" key="2">
    <source>
        <dbReference type="ARBA" id="ARBA00023015"/>
    </source>
</evidence>
<name>A0A0R1UUY9_9LACO</name>
<evidence type="ECO:0000256" key="4">
    <source>
        <dbReference type="ARBA" id="ARBA00023163"/>
    </source>
</evidence>
<dbReference type="PROSITE" id="PS50932">
    <property type="entry name" value="HTH_LACI_2"/>
    <property type="match status" value="1"/>
</dbReference>
<dbReference type="Gene3D" id="3.40.50.2300">
    <property type="match status" value="2"/>
</dbReference>
<keyword evidence="3" id="KW-0238">DNA-binding</keyword>
<comment type="caution">
    <text evidence="6">The sequence shown here is derived from an EMBL/GenBank/DDBJ whole genome shotgun (WGS) entry which is preliminary data.</text>
</comment>
<dbReference type="SUPFAM" id="SSF53822">
    <property type="entry name" value="Periplasmic binding protein-like I"/>
    <property type="match status" value="1"/>
</dbReference>
<dbReference type="GO" id="GO:0000976">
    <property type="term" value="F:transcription cis-regulatory region binding"/>
    <property type="evidence" value="ECO:0007669"/>
    <property type="project" value="TreeGrafter"/>
</dbReference>
<evidence type="ECO:0000313" key="6">
    <source>
        <dbReference type="EMBL" id="KRL96989.1"/>
    </source>
</evidence>
<dbReference type="PROSITE" id="PS00356">
    <property type="entry name" value="HTH_LACI_1"/>
    <property type="match status" value="1"/>
</dbReference>
<dbReference type="CDD" id="cd06267">
    <property type="entry name" value="PBP1_LacI_sugar_binding-like"/>
    <property type="match status" value="1"/>
</dbReference>
<sequence length="328" mass="36142">MGEEEDIMAGIKEIAEKAGVSISTVSYALNNSDKITKETRARILKIADELHYTPNLAGRSLKKQKTKVVEMYVPDFGGYFYGHLLAGVAEVLKNNGYELIVASGGKQSRAFISQGLVDGAIILDPTFPNDLIKELAEEGNKLVLMDRKLELPLVSHVLLDNEKGAKEAVDALIETGTEVFAILTGPSTSYDGKKRLEAALAEFQLKDNQTVVVIPCDFTIEGGEKAAAKIAKMKSRDIGVFALNDEMAFGLYRGLKQYKLVPGRDVKVVGYDNDLLGQYLTPQLATVDYSKHQWGKKTAEVLLEMIENDVTRNEIVTTKLIRRDSLKI</sequence>
<dbReference type="Gene3D" id="1.10.260.40">
    <property type="entry name" value="lambda repressor-like DNA-binding domains"/>
    <property type="match status" value="1"/>
</dbReference>
<dbReference type="InterPro" id="IPR046335">
    <property type="entry name" value="LacI/GalR-like_sensor"/>
</dbReference>